<evidence type="ECO:0000313" key="6">
    <source>
        <dbReference type="EMBL" id="KAF9967458.1"/>
    </source>
</evidence>
<dbReference type="AlphaFoldDB" id="A0A9P6JCT9"/>
<dbReference type="Pfam" id="PF08240">
    <property type="entry name" value="ADH_N"/>
    <property type="match status" value="1"/>
</dbReference>
<dbReference type="Proteomes" id="UP000738359">
    <property type="component" value="Unassembled WGS sequence"/>
</dbReference>
<dbReference type="SMART" id="SM00829">
    <property type="entry name" value="PKS_ER"/>
    <property type="match status" value="1"/>
</dbReference>
<dbReference type="OrthoDB" id="1879366at2759"/>
<evidence type="ECO:0000256" key="1">
    <source>
        <dbReference type="ARBA" id="ARBA00001947"/>
    </source>
</evidence>
<dbReference type="EMBL" id="JAAAHY010000077">
    <property type="protein sequence ID" value="KAF9967458.1"/>
    <property type="molecule type" value="Genomic_DNA"/>
</dbReference>
<dbReference type="PANTHER" id="PTHR42683">
    <property type="entry name" value="ALDEHYDE REDUCTASE"/>
    <property type="match status" value="1"/>
</dbReference>
<dbReference type="SUPFAM" id="SSF50129">
    <property type="entry name" value="GroES-like"/>
    <property type="match status" value="1"/>
</dbReference>
<keyword evidence="4" id="KW-0560">Oxidoreductase</keyword>
<evidence type="ECO:0000313" key="7">
    <source>
        <dbReference type="Proteomes" id="UP000738359"/>
    </source>
</evidence>
<dbReference type="Gene3D" id="3.40.50.720">
    <property type="entry name" value="NAD(P)-binding Rossmann-like Domain"/>
    <property type="match status" value="1"/>
</dbReference>
<dbReference type="InterPro" id="IPR011032">
    <property type="entry name" value="GroES-like_sf"/>
</dbReference>
<protein>
    <recommendedName>
        <fullName evidence="5">Enoyl reductase (ER) domain-containing protein</fullName>
    </recommendedName>
</protein>
<dbReference type="GO" id="GO:0016616">
    <property type="term" value="F:oxidoreductase activity, acting on the CH-OH group of donors, NAD or NADP as acceptor"/>
    <property type="evidence" value="ECO:0007669"/>
    <property type="project" value="InterPro"/>
</dbReference>
<dbReference type="FunFam" id="3.40.50.720:FF:000022">
    <property type="entry name" value="Cinnamyl alcohol dehydrogenase"/>
    <property type="match status" value="1"/>
</dbReference>
<dbReference type="InterPro" id="IPR020843">
    <property type="entry name" value="ER"/>
</dbReference>
<accession>A0A9P6JCT9</accession>
<evidence type="ECO:0000256" key="2">
    <source>
        <dbReference type="ARBA" id="ARBA00022723"/>
    </source>
</evidence>
<evidence type="ECO:0000259" key="5">
    <source>
        <dbReference type="SMART" id="SM00829"/>
    </source>
</evidence>
<keyword evidence="2" id="KW-0479">Metal-binding</keyword>
<dbReference type="Gene3D" id="3.90.180.10">
    <property type="entry name" value="Medium-chain alcohol dehydrogenases, catalytic domain"/>
    <property type="match status" value="1"/>
</dbReference>
<keyword evidence="3" id="KW-0862">Zinc</keyword>
<evidence type="ECO:0000256" key="4">
    <source>
        <dbReference type="ARBA" id="ARBA00023002"/>
    </source>
</evidence>
<feature type="domain" description="Enoyl reductase (ER)" evidence="5">
    <location>
        <begin position="22"/>
        <end position="354"/>
    </location>
</feature>
<keyword evidence="7" id="KW-1185">Reference proteome</keyword>
<dbReference type="SUPFAM" id="SSF51735">
    <property type="entry name" value="NAD(P)-binding Rossmann-fold domains"/>
    <property type="match status" value="1"/>
</dbReference>
<organism evidence="6 7">
    <name type="scientific">Mortierella alpina</name>
    <name type="common">Oleaginous fungus</name>
    <name type="synonym">Mortierella renispora</name>
    <dbReference type="NCBI Taxonomy" id="64518"/>
    <lineage>
        <taxon>Eukaryota</taxon>
        <taxon>Fungi</taxon>
        <taxon>Fungi incertae sedis</taxon>
        <taxon>Mucoromycota</taxon>
        <taxon>Mortierellomycotina</taxon>
        <taxon>Mortierellomycetes</taxon>
        <taxon>Mortierellales</taxon>
        <taxon>Mortierellaceae</taxon>
        <taxon>Mortierella</taxon>
    </lineage>
</organism>
<comment type="cofactor">
    <cofactor evidence="1">
        <name>Zn(2+)</name>
        <dbReference type="ChEBI" id="CHEBI:29105"/>
    </cofactor>
</comment>
<proteinExistence type="predicted"/>
<dbReference type="InterPro" id="IPR036291">
    <property type="entry name" value="NAD(P)-bd_dom_sf"/>
</dbReference>
<dbReference type="Pfam" id="PF00107">
    <property type="entry name" value="ADH_zinc_N"/>
    <property type="match status" value="1"/>
</dbReference>
<name>A0A9P6JCT9_MORAP</name>
<sequence>MPSDVKTSEDTSVSFHGWASTGTANLKQWSYHPRPIGPKDVEIEITHCGICGSDIHTITSGWGELKNGPCIPGHEIVGKVVAKGKDSHHQIGDLVGAGAMVDACGDCDDCKAGFDQMCEKKAFTYNDSFKDGRGGLSYGGYADRVRVNGEYVFKIPAQISAAEAAPLLCAGVTTYAPLKHHGAGPGKRVGVIGIGGLGHLAIQWAHAMKCDEVVAISTSDSKREEAKKLGASKFVNSKKPEEMAAAAKSMDIVVCTSFDKNQNWAEILQLVANRGQFVLLALPEAPLSIPGNAFIARHVSMVGSLIGGKDVVQEMLEFAAAHNVRPWIEKMPMSDANAAVKHMMDGRPRYRVVMETEAAARQ</sequence>
<dbReference type="InterPro" id="IPR047109">
    <property type="entry name" value="CAD-like"/>
</dbReference>
<dbReference type="InterPro" id="IPR013149">
    <property type="entry name" value="ADH-like_C"/>
</dbReference>
<reference evidence="6" key="1">
    <citation type="journal article" date="2020" name="Fungal Divers.">
        <title>Resolving the Mortierellaceae phylogeny through synthesis of multi-gene phylogenetics and phylogenomics.</title>
        <authorList>
            <person name="Vandepol N."/>
            <person name="Liber J."/>
            <person name="Desiro A."/>
            <person name="Na H."/>
            <person name="Kennedy M."/>
            <person name="Barry K."/>
            <person name="Grigoriev I.V."/>
            <person name="Miller A.N."/>
            <person name="O'Donnell K."/>
            <person name="Stajich J.E."/>
            <person name="Bonito G."/>
        </authorList>
    </citation>
    <scope>NUCLEOTIDE SEQUENCE</scope>
    <source>
        <strain evidence="6">CK1249</strain>
    </source>
</reference>
<evidence type="ECO:0000256" key="3">
    <source>
        <dbReference type="ARBA" id="ARBA00022833"/>
    </source>
</evidence>
<dbReference type="InterPro" id="IPR013154">
    <property type="entry name" value="ADH-like_N"/>
</dbReference>
<dbReference type="GO" id="GO:0046872">
    <property type="term" value="F:metal ion binding"/>
    <property type="evidence" value="ECO:0007669"/>
    <property type="project" value="UniProtKB-KW"/>
</dbReference>
<gene>
    <name evidence="6" type="ORF">BGZ70_009452</name>
</gene>
<comment type="caution">
    <text evidence="6">The sequence shown here is derived from an EMBL/GenBank/DDBJ whole genome shotgun (WGS) entry which is preliminary data.</text>
</comment>
<dbReference type="CDD" id="cd05283">
    <property type="entry name" value="CAD1"/>
    <property type="match status" value="1"/>
</dbReference>